<dbReference type="SUPFAM" id="SSF55298">
    <property type="entry name" value="YjgF-like"/>
    <property type="match status" value="1"/>
</dbReference>
<reference evidence="1 2" key="1">
    <citation type="submission" date="2020-08" db="EMBL/GenBank/DDBJ databases">
        <title>Genomic Encyclopedia of Type Strains, Phase IV (KMG-IV): sequencing the most valuable type-strain genomes for metagenomic binning, comparative biology and taxonomic classification.</title>
        <authorList>
            <person name="Goeker M."/>
        </authorList>
    </citation>
    <scope>NUCLEOTIDE SEQUENCE [LARGE SCALE GENOMIC DNA]</scope>
    <source>
        <strain evidence="1 2">DSM 5895</strain>
    </source>
</reference>
<dbReference type="PANTHER" id="PTHR47328:SF1">
    <property type="entry name" value="RUTC FAMILY PROTEIN YOAB"/>
    <property type="match status" value="1"/>
</dbReference>
<dbReference type="Gene3D" id="3.30.1330.40">
    <property type="entry name" value="RutC-like"/>
    <property type="match status" value="1"/>
</dbReference>
<dbReference type="InterPro" id="IPR035709">
    <property type="entry name" value="YoaB-like"/>
</dbReference>
<dbReference type="Pfam" id="PF01042">
    <property type="entry name" value="Ribonuc_L-PSP"/>
    <property type="match status" value="1"/>
</dbReference>
<dbReference type="RefSeq" id="WP_183190113.1">
    <property type="nucleotide sequence ID" value="NZ_JACICD010000004.1"/>
</dbReference>
<evidence type="ECO:0000313" key="1">
    <source>
        <dbReference type="EMBL" id="MBB3771959.1"/>
    </source>
</evidence>
<accession>A0A839ZB52</accession>
<dbReference type="CDD" id="cd06150">
    <property type="entry name" value="YjgF_YER057c_UK114_like_2"/>
    <property type="match status" value="1"/>
</dbReference>
<dbReference type="Proteomes" id="UP000533469">
    <property type="component" value="Unassembled WGS sequence"/>
</dbReference>
<gene>
    <name evidence="1" type="ORF">FHS55_002568</name>
</gene>
<organism evidence="1 2">
    <name type="scientific">Ancylobacter tetraedralis</name>
    <dbReference type="NCBI Taxonomy" id="217068"/>
    <lineage>
        <taxon>Bacteria</taxon>
        <taxon>Pseudomonadati</taxon>
        <taxon>Pseudomonadota</taxon>
        <taxon>Alphaproteobacteria</taxon>
        <taxon>Hyphomicrobiales</taxon>
        <taxon>Xanthobacteraceae</taxon>
        <taxon>Ancylobacter</taxon>
    </lineage>
</organism>
<dbReference type="EMBL" id="JACICD010000004">
    <property type="protein sequence ID" value="MBB3771959.1"/>
    <property type="molecule type" value="Genomic_DNA"/>
</dbReference>
<dbReference type="PANTHER" id="PTHR47328">
    <property type="match status" value="1"/>
</dbReference>
<comment type="caution">
    <text evidence="1">The sequence shown here is derived from an EMBL/GenBank/DDBJ whole genome shotgun (WGS) entry which is preliminary data.</text>
</comment>
<name>A0A839ZB52_9HYPH</name>
<dbReference type="InterPro" id="IPR006175">
    <property type="entry name" value="YjgF/YER057c/UK114"/>
</dbReference>
<protein>
    <submittedName>
        <fullName evidence="1">Enamine deaminase RidA (YjgF/YER057c/UK114 family)</fullName>
    </submittedName>
</protein>
<proteinExistence type="predicted"/>
<evidence type="ECO:0000313" key="2">
    <source>
        <dbReference type="Proteomes" id="UP000533469"/>
    </source>
</evidence>
<dbReference type="AlphaFoldDB" id="A0A839ZB52"/>
<keyword evidence="2" id="KW-1185">Reference proteome</keyword>
<dbReference type="InterPro" id="IPR035959">
    <property type="entry name" value="RutC-like_sf"/>
</dbReference>
<sequence length="135" mass="14885">MPDDNLDDSRIDDDIRHIEPGPRYSQAVVYDGIVYLCGQVGAPGAPITEQTRGALANIDRILAEAGSDKSRILQATIWLSDIRHLEEMTAVYEAWIPKHAIPARASVEARLVANYDVEIMLVAAQHRRRKAAAPA</sequence>